<sequence>MLLFYISLICLIQSSFGVELSIYKSFTEVHQVCDGIGEHALQFTNVDYGNIIDESISWIGTPLLRQEIYSTIQSLQNAKVIVRRSTVCGCETIEAKIVDPDSMLLQNVNTGAYFYADKQSIEYASVRPNE</sequence>
<dbReference type="EMBL" id="CAJOBJ010137446">
    <property type="protein sequence ID" value="CAF4748378.1"/>
    <property type="molecule type" value="Genomic_DNA"/>
</dbReference>
<gene>
    <name evidence="2" type="ORF">GIL414_LOCUS45040</name>
</gene>
<dbReference type="AlphaFoldDB" id="A0A8S3ATS6"/>
<dbReference type="Proteomes" id="UP000681720">
    <property type="component" value="Unassembled WGS sequence"/>
</dbReference>
<name>A0A8S3ATS6_9BILA</name>
<evidence type="ECO:0000313" key="3">
    <source>
        <dbReference type="Proteomes" id="UP000681720"/>
    </source>
</evidence>
<feature type="non-terminal residue" evidence="2">
    <location>
        <position position="130"/>
    </location>
</feature>
<evidence type="ECO:0000256" key="1">
    <source>
        <dbReference type="SAM" id="SignalP"/>
    </source>
</evidence>
<proteinExistence type="predicted"/>
<feature type="chain" id="PRO_5035780178" evidence="1">
    <location>
        <begin position="18"/>
        <end position="130"/>
    </location>
</feature>
<comment type="caution">
    <text evidence="2">The sequence shown here is derived from an EMBL/GenBank/DDBJ whole genome shotgun (WGS) entry which is preliminary data.</text>
</comment>
<reference evidence="2" key="1">
    <citation type="submission" date="2021-02" db="EMBL/GenBank/DDBJ databases">
        <authorList>
            <person name="Nowell W R."/>
        </authorList>
    </citation>
    <scope>NUCLEOTIDE SEQUENCE</scope>
</reference>
<accession>A0A8S3ATS6</accession>
<evidence type="ECO:0000313" key="2">
    <source>
        <dbReference type="EMBL" id="CAF4748378.1"/>
    </source>
</evidence>
<organism evidence="2 3">
    <name type="scientific">Rotaria magnacalcarata</name>
    <dbReference type="NCBI Taxonomy" id="392030"/>
    <lineage>
        <taxon>Eukaryota</taxon>
        <taxon>Metazoa</taxon>
        <taxon>Spiralia</taxon>
        <taxon>Gnathifera</taxon>
        <taxon>Rotifera</taxon>
        <taxon>Eurotatoria</taxon>
        <taxon>Bdelloidea</taxon>
        <taxon>Philodinida</taxon>
        <taxon>Philodinidae</taxon>
        <taxon>Rotaria</taxon>
    </lineage>
</organism>
<feature type="signal peptide" evidence="1">
    <location>
        <begin position="1"/>
        <end position="17"/>
    </location>
</feature>
<keyword evidence="1" id="KW-0732">Signal</keyword>
<protein>
    <submittedName>
        <fullName evidence="2">Uncharacterized protein</fullName>
    </submittedName>
</protein>